<dbReference type="AlphaFoldDB" id="A0A6A6F357"/>
<protein>
    <recommendedName>
        <fullName evidence="2">DUF7730 domain-containing protein</fullName>
    </recommendedName>
</protein>
<evidence type="ECO:0000256" key="1">
    <source>
        <dbReference type="SAM" id="MobiDB-lite"/>
    </source>
</evidence>
<dbReference type="EMBL" id="ML992690">
    <property type="protein sequence ID" value="KAF2208898.1"/>
    <property type="molecule type" value="Genomic_DNA"/>
</dbReference>
<evidence type="ECO:0000313" key="3">
    <source>
        <dbReference type="EMBL" id="KAF2208898.1"/>
    </source>
</evidence>
<keyword evidence="4" id="KW-1185">Reference proteome</keyword>
<feature type="domain" description="DUF7730" evidence="2">
    <location>
        <begin position="68"/>
        <end position="169"/>
    </location>
</feature>
<proteinExistence type="predicted"/>
<dbReference type="Proteomes" id="UP000799539">
    <property type="component" value="Unassembled WGS sequence"/>
</dbReference>
<gene>
    <name evidence="3" type="ORF">CERZMDRAFT_87309</name>
</gene>
<evidence type="ECO:0000259" key="2">
    <source>
        <dbReference type="Pfam" id="PF24864"/>
    </source>
</evidence>
<dbReference type="Pfam" id="PF24864">
    <property type="entry name" value="DUF7730"/>
    <property type="match status" value="1"/>
</dbReference>
<feature type="region of interest" description="Disordered" evidence="1">
    <location>
        <begin position="98"/>
        <end position="125"/>
    </location>
</feature>
<organism evidence="3 4">
    <name type="scientific">Cercospora zeae-maydis SCOH1-5</name>
    <dbReference type="NCBI Taxonomy" id="717836"/>
    <lineage>
        <taxon>Eukaryota</taxon>
        <taxon>Fungi</taxon>
        <taxon>Dikarya</taxon>
        <taxon>Ascomycota</taxon>
        <taxon>Pezizomycotina</taxon>
        <taxon>Dothideomycetes</taxon>
        <taxon>Dothideomycetidae</taxon>
        <taxon>Mycosphaerellales</taxon>
        <taxon>Mycosphaerellaceae</taxon>
        <taxon>Cercospora</taxon>
    </lineage>
</organism>
<dbReference type="OrthoDB" id="5272396at2759"/>
<sequence>MAPVGRSQRPPKRHPSSDSTAATKTIEPTANFCFNSSHIGVTDGVVTTCYHQLSSDGSSARKKEPVTFLDLPRELRDIMYDLATKNFEIHLGRHKLEPRSRKSTKAALPSRFADDAGNDDKHQDMKEATVATRDSTYKATNCGLIFTCKRIHHETLALYLRNTIFYLPLPRSRYKLDPKHPNLSPSILPAPSALDNGPRRESRVLQLFKGLGVPPSSYSLQFVIAERIRRAAASCRSSKMRVRKLARTFDLCDELAPSPSAGILLRRTCNLKTFTCKLLGTQLHVSSSSSWRRKRQEGKMRTPAEPNHGLSFSAVWTIMASRSARTDDTSSGGLLTSDDQYIFEFPLLIWYLSAEFGTNS</sequence>
<accession>A0A6A6F357</accession>
<dbReference type="InterPro" id="IPR056632">
    <property type="entry name" value="DUF7730"/>
</dbReference>
<evidence type="ECO:0000313" key="4">
    <source>
        <dbReference type="Proteomes" id="UP000799539"/>
    </source>
</evidence>
<feature type="compositionally biased region" description="Basic and acidic residues" evidence="1">
    <location>
        <begin position="112"/>
        <end position="125"/>
    </location>
</feature>
<feature type="region of interest" description="Disordered" evidence="1">
    <location>
        <begin position="1"/>
        <end position="23"/>
    </location>
</feature>
<name>A0A6A6F357_9PEZI</name>
<reference evidence="3" key="1">
    <citation type="journal article" date="2020" name="Stud. Mycol.">
        <title>101 Dothideomycetes genomes: a test case for predicting lifestyles and emergence of pathogens.</title>
        <authorList>
            <person name="Haridas S."/>
            <person name="Albert R."/>
            <person name="Binder M."/>
            <person name="Bloem J."/>
            <person name="Labutti K."/>
            <person name="Salamov A."/>
            <person name="Andreopoulos B."/>
            <person name="Baker S."/>
            <person name="Barry K."/>
            <person name="Bills G."/>
            <person name="Bluhm B."/>
            <person name="Cannon C."/>
            <person name="Castanera R."/>
            <person name="Culley D."/>
            <person name="Daum C."/>
            <person name="Ezra D."/>
            <person name="Gonzalez J."/>
            <person name="Henrissat B."/>
            <person name="Kuo A."/>
            <person name="Liang C."/>
            <person name="Lipzen A."/>
            <person name="Lutzoni F."/>
            <person name="Magnuson J."/>
            <person name="Mondo S."/>
            <person name="Nolan M."/>
            <person name="Ohm R."/>
            <person name="Pangilinan J."/>
            <person name="Park H.-J."/>
            <person name="Ramirez L."/>
            <person name="Alfaro M."/>
            <person name="Sun H."/>
            <person name="Tritt A."/>
            <person name="Yoshinaga Y."/>
            <person name="Zwiers L.-H."/>
            <person name="Turgeon B."/>
            <person name="Goodwin S."/>
            <person name="Spatafora J."/>
            <person name="Crous P."/>
            <person name="Grigoriev I."/>
        </authorList>
    </citation>
    <scope>NUCLEOTIDE SEQUENCE</scope>
    <source>
        <strain evidence="3">SCOH1-5</strain>
    </source>
</reference>